<reference evidence="10 11" key="1">
    <citation type="submission" date="2020-08" db="EMBL/GenBank/DDBJ databases">
        <title>Novel species isolated from subtropical streams in China.</title>
        <authorList>
            <person name="Lu H."/>
        </authorList>
    </citation>
    <scope>NUCLEOTIDE SEQUENCE [LARGE SCALE GENOMIC DNA]</scope>
    <source>
        <strain evidence="10 11">NL8W</strain>
    </source>
</reference>
<protein>
    <submittedName>
        <fullName evidence="10">Glycosyltransferase family 39 protein</fullName>
    </submittedName>
</protein>
<evidence type="ECO:0000256" key="1">
    <source>
        <dbReference type="ARBA" id="ARBA00004651"/>
    </source>
</evidence>
<evidence type="ECO:0000256" key="2">
    <source>
        <dbReference type="ARBA" id="ARBA00022475"/>
    </source>
</evidence>
<feature type="transmembrane region" description="Helical" evidence="8">
    <location>
        <begin position="399"/>
        <end position="419"/>
    </location>
</feature>
<dbReference type="PANTHER" id="PTHR33908">
    <property type="entry name" value="MANNOSYLTRANSFERASE YKCB-RELATED"/>
    <property type="match status" value="1"/>
</dbReference>
<evidence type="ECO:0000256" key="4">
    <source>
        <dbReference type="ARBA" id="ARBA00022679"/>
    </source>
</evidence>
<dbReference type="RefSeq" id="WP_186951603.1">
    <property type="nucleotide sequence ID" value="NZ_JACOFX010000001.1"/>
</dbReference>
<name>A0ABR6Z421_9BURK</name>
<feature type="transmembrane region" description="Helical" evidence="8">
    <location>
        <begin position="426"/>
        <end position="448"/>
    </location>
</feature>
<dbReference type="Pfam" id="PF02366">
    <property type="entry name" value="PMT"/>
    <property type="match status" value="1"/>
</dbReference>
<feature type="transmembrane region" description="Helical" evidence="8">
    <location>
        <begin position="18"/>
        <end position="38"/>
    </location>
</feature>
<keyword evidence="5 8" id="KW-0812">Transmembrane</keyword>
<accession>A0ABR6Z421</accession>
<evidence type="ECO:0000313" key="10">
    <source>
        <dbReference type="EMBL" id="MBC3906383.1"/>
    </source>
</evidence>
<feature type="transmembrane region" description="Helical" evidence="8">
    <location>
        <begin position="226"/>
        <end position="253"/>
    </location>
</feature>
<feature type="transmembrane region" description="Helical" evidence="8">
    <location>
        <begin position="126"/>
        <end position="159"/>
    </location>
</feature>
<evidence type="ECO:0000259" key="9">
    <source>
        <dbReference type="Pfam" id="PF02366"/>
    </source>
</evidence>
<sequence length="561" mass="63834">MSAVQAEIEVHQTSIPVWLVWSVTFFFLAYGLGCYPILDNNEGLYAEIPREMLASGDWRHWIIPHLNGLAYMEKPPLLYWLTAISFAIFGENEWSARLVPAFSALSCVAMILWFGRQIERVTAARLAALMFITGFGVMAMSRTLMFDMLLTVFFTGAVMNGYLFSRSGAREKLNWSLGLLAFALLAKGFVAIILFVAVTFTYTALFSSSVSDFLKRIIAWFNPKALGIFLLIALPWHIAAILAEPIFAWFYFINEHVLRFLGKREPHDYYAGAWWYYLPRMVIYLFPWSFFLPVLLFVKTRNPCQRMLHIFLACAWIMPVLFFSVSSAKANYYLVVVMPLVALQLAIALEDRQFGRAWGRGLVGLVMALLFGALAWLASKQGTSQFSSLLVFGMQSMQFFQAFMISACIVSLCVALIVWRLPRLGIFPFAALPALILVGLIGVLQAAAQWTSTQPLVAELSAMKIKREVFLFRVFEHQSSLPFYLRQPVRVVESRSSDLFWGNKLHKNNIVISDMIFDKITDQQLVSLIVLDEDMPSFIDKKYVSKFKNSKKIGRSTLFMN</sequence>
<feature type="transmembrane region" description="Helical" evidence="8">
    <location>
        <begin position="179"/>
        <end position="205"/>
    </location>
</feature>
<dbReference type="InterPro" id="IPR050297">
    <property type="entry name" value="LipidA_mod_glycosyltrf_83"/>
</dbReference>
<organism evidence="10 11">
    <name type="scientific">Undibacterium umbellatum</name>
    <dbReference type="NCBI Taxonomy" id="2762300"/>
    <lineage>
        <taxon>Bacteria</taxon>
        <taxon>Pseudomonadati</taxon>
        <taxon>Pseudomonadota</taxon>
        <taxon>Betaproteobacteria</taxon>
        <taxon>Burkholderiales</taxon>
        <taxon>Oxalobacteraceae</taxon>
        <taxon>Undibacterium</taxon>
    </lineage>
</organism>
<evidence type="ECO:0000256" key="7">
    <source>
        <dbReference type="ARBA" id="ARBA00023136"/>
    </source>
</evidence>
<comment type="subcellular location">
    <subcellularLocation>
        <location evidence="1">Cell membrane</location>
        <topology evidence="1">Multi-pass membrane protein</topology>
    </subcellularLocation>
</comment>
<feature type="transmembrane region" description="Helical" evidence="8">
    <location>
        <begin position="361"/>
        <end position="379"/>
    </location>
</feature>
<keyword evidence="2" id="KW-1003">Cell membrane</keyword>
<comment type="caution">
    <text evidence="10">The sequence shown here is derived from an EMBL/GenBank/DDBJ whole genome shotgun (WGS) entry which is preliminary data.</text>
</comment>
<feature type="transmembrane region" description="Helical" evidence="8">
    <location>
        <begin position="308"/>
        <end position="326"/>
    </location>
</feature>
<evidence type="ECO:0000256" key="3">
    <source>
        <dbReference type="ARBA" id="ARBA00022676"/>
    </source>
</evidence>
<keyword evidence="4" id="KW-0808">Transferase</keyword>
<feature type="transmembrane region" description="Helical" evidence="8">
    <location>
        <begin position="94"/>
        <end position="114"/>
    </location>
</feature>
<evidence type="ECO:0000256" key="8">
    <source>
        <dbReference type="SAM" id="Phobius"/>
    </source>
</evidence>
<dbReference type="PANTHER" id="PTHR33908:SF3">
    <property type="entry name" value="UNDECAPRENYL PHOSPHATE-ALPHA-4-AMINO-4-DEOXY-L-ARABINOSE ARABINOSYL TRANSFERASE"/>
    <property type="match status" value="1"/>
</dbReference>
<feature type="transmembrane region" description="Helical" evidence="8">
    <location>
        <begin position="332"/>
        <end position="349"/>
    </location>
</feature>
<keyword evidence="11" id="KW-1185">Reference proteome</keyword>
<keyword evidence="7 8" id="KW-0472">Membrane</keyword>
<evidence type="ECO:0000256" key="5">
    <source>
        <dbReference type="ARBA" id="ARBA00022692"/>
    </source>
</evidence>
<keyword evidence="6 8" id="KW-1133">Transmembrane helix</keyword>
<dbReference type="Proteomes" id="UP000646911">
    <property type="component" value="Unassembled WGS sequence"/>
</dbReference>
<dbReference type="InterPro" id="IPR003342">
    <property type="entry name" value="ArnT-like_N"/>
</dbReference>
<keyword evidence="3" id="KW-0328">Glycosyltransferase</keyword>
<gene>
    <name evidence="10" type="ORF">H8L47_02245</name>
</gene>
<feature type="domain" description="ArnT-like N-terminal" evidence="9">
    <location>
        <begin position="45"/>
        <end position="242"/>
    </location>
</feature>
<proteinExistence type="predicted"/>
<evidence type="ECO:0000256" key="6">
    <source>
        <dbReference type="ARBA" id="ARBA00022989"/>
    </source>
</evidence>
<feature type="transmembrane region" description="Helical" evidence="8">
    <location>
        <begin position="273"/>
        <end position="296"/>
    </location>
</feature>
<evidence type="ECO:0000313" key="11">
    <source>
        <dbReference type="Proteomes" id="UP000646911"/>
    </source>
</evidence>
<dbReference type="EMBL" id="JACOFX010000001">
    <property type="protein sequence ID" value="MBC3906383.1"/>
    <property type="molecule type" value="Genomic_DNA"/>
</dbReference>